<reference evidence="1" key="2">
    <citation type="submission" date="2021-04" db="EMBL/GenBank/DDBJ databases">
        <authorList>
            <person name="Gilroy R."/>
        </authorList>
    </citation>
    <scope>NUCLEOTIDE SEQUENCE</scope>
    <source>
        <strain evidence="1">Gambia15-2214</strain>
    </source>
</reference>
<proteinExistence type="predicted"/>
<evidence type="ECO:0000313" key="2">
    <source>
        <dbReference type="Proteomes" id="UP000823914"/>
    </source>
</evidence>
<name>A0A9E2P085_9SPIR</name>
<sequence length="283" mass="32886">MKTITSKAMSLKGNIKNLAKEKKVLPQVILQNFMFERFLQRLSLSEYRNNFIIKGGVLISCLVGLDSRSTMDIDTTIKNYPLTEKDLKKIFEEIIGIQLNDNTVFLIKTIKPIREDDRYGGFRISIESHYDSIIVPISIDVTTGDVITPFPILRNFDCILEPKSSYKILTYPTETILAEKVETILSRERFNTRPRDFYDIFILTKTEKYDSPVFQKALKETCIHRQSSDILNNFDSIISNIESSPEILQRWNKYQKENLYARDITFSMLINSLRTLLNNQEAD</sequence>
<dbReference type="Proteomes" id="UP000823914">
    <property type="component" value="Unassembled WGS sequence"/>
</dbReference>
<accession>A0A9E2P085</accession>
<dbReference type="EMBL" id="JAHLFV010000228">
    <property type="protein sequence ID" value="MBU3850879.1"/>
    <property type="molecule type" value="Genomic_DNA"/>
</dbReference>
<comment type="caution">
    <text evidence="1">The sequence shown here is derived from an EMBL/GenBank/DDBJ whole genome shotgun (WGS) entry which is preliminary data.</text>
</comment>
<dbReference type="AlphaFoldDB" id="A0A9E2P085"/>
<dbReference type="Gene3D" id="3.10.450.620">
    <property type="entry name" value="JHP933, nucleotidyltransferase-like core domain"/>
    <property type="match status" value="1"/>
</dbReference>
<gene>
    <name evidence="1" type="ORF">IAA16_09965</name>
</gene>
<protein>
    <submittedName>
        <fullName evidence="1">Nucleotidyl transferase AbiEii/AbiGii toxin family protein</fullName>
    </submittedName>
</protein>
<organism evidence="1 2">
    <name type="scientific">Candidatus Treponema excrementipullorum</name>
    <dbReference type="NCBI Taxonomy" id="2838768"/>
    <lineage>
        <taxon>Bacteria</taxon>
        <taxon>Pseudomonadati</taxon>
        <taxon>Spirochaetota</taxon>
        <taxon>Spirochaetia</taxon>
        <taxon>Spirochaetales</taxon>
        <taxon>Treponemataceae</taxon>
        <taxon>Treponema</taxon>
    </lineage>
</organism>
<keyword evidence="1" id="KW-0808">Transferase</keyword>
<reference evidence="1" key="1">
    <citation type="journal article" date="2021" name="PeerJ">
        <title>Extensive microbial diversity within the chicken gut microbiome revealed by metagenomics and culture.</title>
        <authorList>
            <person name="Gilroy R."/>
            <person name="Ravi A."/>
            <person name="Getino M."/>
            <person name="Pursley I."/>
            <person name="Horton D.L."/>
            <person name="Alikhan N.F."/>
            <person name="Baker D."/>
            <person name="Gharbi K."/>
            <person name="Hall N."/>
            <person name="Watson M."/>
            <person name="Adriaenssens E.M."/>
            <person name="Foster-Nyarko E."/>
            <person name="Jarju S."/>
            <person name="Secka A."/>
            <person name="Antonio M."/>
            <person name="Oren A."/>
            <person name="Chaudhuri R.R."/>
            <person name="La Ragione R."/>
            <person name="Hildebrand F."/>
            <person name="Pallen M.J."/>
        </authorList>
    </citation>
    <scope>NUCLEOTIDE SEQUENCE</scope>
    <source>
        <strain evidence="1">Gambia15-2214</strain>
    </source>
</reference>
<evidence type="ECO:0000313" key="1">
    <source>
        <dbReference type="EMBL" id="MBU3850879.1"/>
    </source>
</evidence>
<dbReference type="InterPro" id="IPR014942">
    <property type="entry name" value="AbiEii"/>
</dbReference>
<dbReference type="Pfam" id="PF08843">
    <property type="entry name" value="AbiEii"/>
    <property type="match status" value="1"/>
</dbReference>
<dbReference type="GO" id="GO:0016740">
    <property type="term" value="F:transferase activity"/>
    <property type="evidence" value="ECO:0007669"/>
    <property type="project" value="UniProtKB-KW"/>
</dbReference>